<name>A0ABV9WB15_9ACTN</name>
<reference evidence="3" key="1">
    <citation type="journal article" date="2019" name="Int. J. Syst. Evol. Microbiol.">
        <title>The Global Catalogue of Microorganisms (GCM) 10K type strain sequencing project: providing services to taxonomists for standard genome sequencing and annotation.</title>
        <authorList>
            <consortium name="The Broad Institute Genomics Platform"/>
            <consortium name="The Broad Institute Genome Sequencing Center for Infectious Disease"/>
            <person name="Wu L."/>
            <person name="Ma J."/>
        </authorList>
    </citation>
    <scope>NUCLEOTIDE SEQUENCE [LARGE SCALE GENOMIC DNA]</scope>
    <source>
        <strain evidence="3">CGMCC 4.7152</strain>
    </source>
</reference>
<gene>
    <name evidence="2" type="ORF">ACFPIJ_42120</name>
</gene>
<dbReference type="Pfam" id="PF13814">
    <property type="entry name" value="Replic_Relax"/>
    <property type="match status" value="1"/>
</dbReference>
<evidence type="ECO:0000313" key="2">
    <source>
        <dbReference type="EMBL" id="MFC5004411.1"/>
    </source>
</evidence>
<proteinExistence type="predicted"/>
<accession>A0ABV9WB15</accession>
<feature type="region of interest" description="Disordered" evidence="1">
    <location>
        <begin position="268"/>
        <end position="294"/>
    </location>
</feature>
<evidence type="ECO:0000313" key="3">
    <source>
        <dbReference type="Proteomes" id="UP001595912"/>
    </source>
</evidence>
<dbReference type="InterPro" id="IPR025855">
    <property type="entry name" value="Replic_Relax"/>
</dbReference>
<sequence length="294" mass="32698">MRADARAGRADPLAVFRRIVPRDRALLALLAEHYLLSSTQIAAAFFDSRRIAQRRLTVLHRLGAVHRFAYPNAANTAVPYLYTLGPVGLQLHPDAYHDPDGRHAKTPRTSLERARRIAASATATHLLGVNQFFIDLIAATRLPNTAGAQLVRWWSEQHATDVYAQSGIRPDGHGIWHAHEHTVGFFLEHDRGTEDLPRVVAKLRAYARLTEFGPRYPVLLWLPTPQREANILRLLAGVHTPMPVATAVHGPDPAGRVWTLATDLPASPGRRRRLHELPSDHGPRSGTNPGHYDD</sequence>
<protein>
    <submittedName>
        <fullName evidence="2">Replication-relaxation family protein</fullName>
    </submittedName>
</protein>
<dbReference type="EMBL" id="JBHSIU010000065">
    <property type="protein sequence ID" value="MFC5004411.1"/>
    <property type="molecule type" value="Genomic_DNA"/>
</dbReference>
<dbReference type="Proteomes" id="UP001595912">
    <property type="component" value="Unassembled WGS sequence"/>
</dbReference>
<organism evidence="2 3">
    <name type="scientific">Dactylosporangium cerinum</name>
    <dbReference type="NCBI Taxonomy" id="1434730"/>
    <lineage>
        <taxon>Bacteria</taxon>
        <taxon>Bacillati</taxon>
        <taxon>Actinomycetota</taxon>
        <taxon>Actinomycetes</taxon>
        <taxon>Micromonosporales</taxon>
        <taxon>Micromonosporaceae</taxon>
        <taxon>Dactylosporangium</taxon>
    </lineage>
</organism>
<evidence type="ECO:0000256" key="1">
    <source>
        <dbReference type="SAM" id="MobiDB-lite"/>
    </source>
</evidence>
<keyword evidence="3" id="KW-1185">Reference proteome</keyword>
<dbReference type="RefSeq" id="WP_380124281.1">
    <property type="nucleotide sequence ID" value="NZ_JBHSIU010000065.1"/>
</dbReference>
<comment type="caution">
    <text evidence="2">The sequence shown here is derived from an EMBL/GenBank/DDBJ whole genome shotgun (WGS) entry which is preliminary data.</text>
</comment>